<evidence type="ECO:0000259" key="2">
    <source>
        <dbReference type="Pfam" id="PF12436"/>
    </source>
</evidence>
<gene>
    <name evidence="3" type="ORF">PXEA_LOCUS19631</name>
</gene>
<feature type="domain" description="Ubiquitin carboxyl-terminal hydrolase 7 ICP0-binding" evidence="2">
    <location>
        <begin position="9"/>
        <end position="135"/>
    </location>
</feature>
<proteinExistence type="predicted"/>
<name>A0A448X2D3_9PLAT</name>
<organism evidence="3 4">
    <name type="scientific">Protopolystoma xenopodis</name>
    <dbReference type="NCBI Taxonomy" id="117903"/>
    <lineage>
        <taxon>Eukaryota</taxon>
        <taxon>Metazoa</taxon>
        <taxon>Spiralia</taxon>
        <taxon>Lophotrochozoa</taxon>
        <taxon>Platyhelminthes</taxon>
        <taxon>Monogenea</taxon>
        <taxon>Polyopisthocotylea</taxon>
        <taxon>Polystomatidea</taxon>
        <taxon>Polystomatidae</taxon>
        <taxon>Protopolystoma</taxon>
    </lineage>
</organism>
<dbReference type="Proteomes" id="UP000784294">
    <property type="component" value="Unassembled WGS sequence"/>
</dbReference>
<dbReference type="GO" id="GO:0140096">
    <property type="term" value="F:catalytic activity, acting on a protein"/>
    <property type="evidence" value="ECO:0007669"/>
    <property type="project" value="UniProtKB-ARBA"/>
</dbReference>
<evidence type="ECO:0000313" key="4">
    <source>
        <dbReference type="Proteomes" id="UP000784294"/>
    </source>
</evidence>
<dbReference type="Gene3D" id="3.10.20.90">
    <property type="entry name" value="Phosphatidylinositol 3-kinase Catalytic Subunit, Chain A, domain 1"/>
    <property type="match status" value="1"/>
</dbReference>
<accession>A0A448X2D3</accession>
<evidence type="ECO:0000256" key="1">
    <source>
        <dbReference type="ARBA" id="ARBA00022786"/>
    </source>
</evidence>
<dbReference type="AlphaFoldDB" id="A0A448X2D3"/>
<sequence>MNPNIRPESPLVLFVQIFDNSLQDGGDVSDLDSQLDNPSLDNHLSSPASNKNMFFIKYFDHTSWSLVFCGHVELDRSESFNSLKPHLCKIAGLSEDLPLLLFTDTPDSSIEPIVNLTIPIEKLYKRDVQGQLIYFMSDPYQLQYDMIF</sequence>
<reference evidence="3" key="1">
    <citation type="submission" date="2018-11" db="EMBL/GenBank/DDBJ databases">
        <authorList>
            <consortium name="Pathogen Informatics"/>
        </authorList>
    </citation>
    <scope>NUCLEOTIDE SEQUENCE</scope>
</reference>
<dbReference type="EMBL" id="CAAALY010078693">
    <property type="protein sequence ID" value="VEL26191.1"/>
    <property type="molecule type" value="Genomic_DNA"/>
</dbReference>
<dbReference type="InterPro" id="IPR024729">
    <property type="entry name" value="USP7_ICP0-binding_dom"/>
</dbReference>
<keyword evidence="4" id="KW-1185">Reference proteome</keyword>
<comment type="caution">
    <text evidence="3">The sequence shown here is derived from an EMBL/GenBank/DDBJ whole genome shotgun (WGS) entry which is preliminary data.</text>
</comment>
<keyword evidence="1" id="KW-0833">Ubl conjugation pathway</keyword>
<dbReference type="Pfam" id="PF12436">
    <property type="entry name" value="USP7_ICP0_bdg"/>
    <property type="match status" value="1"/>
</dbReference>
<evidence type="ECO:0000313" key="3">
    <source>
        <dbReference type="EMBL" id="VEL26191.1"/>
    </source>
</evidence>
<protein>
    <recommendedName>
        <fullName evidence="2">Ubiquitin carboxyl-terminal hydrolase 7 ICP0-binding domain-containing protein</fullName>
    </recommendedName>
</protein>